<dbReference type="EMBL" id="LT553181">
    <property type="protein sequence ID" value="SAM00348.1"/>
    <property type="molecule type" value="Genomic_DNA"/>
</dbReference>
<name>A0A163M1E3_ABSGL</name>
<protein>
    <recommendedName>
        <fullName evidence="8">Exportin-4</fullName>
    </recommendedName>
</protein>
<dbReference type="InParanoid" id="A0A163M1E3"/>
<dbReference type="STRING" id="4829.A0A163M1E3"/>
<gene>
    <name evidence="10" type="primary">ABSGL_06029.1 scaffold 7611</name>
</gene>
<dbReference type="SUPFAM" id="SSF48371">
    <property type="entry name" value="ARM repeat"/>
    <property type="match status" value="1"/>
</dbReference>
<evidence type="ECO:0000256" key="2">
    <source>
        <dbReference type="ARBA" id="ARBA00004496"/>
    </source>
</evidence>
<dbReference type="GO" id="GO:0005643">
    <property type="term" value="C:nuclear pore"/>
    <property type="evidence" value="ECO:0007669"/>
    <property type="project" value="TreeGrafter"/>
</dbReference>
<dbReference type="GO" id="GO:0005049">
    <property type="term" value="F:nuclear export signal receptor activity"/>
    <property type="evidence" value="ECO:0007669"/>
    <property type="project" value="InterPro"/>
</dbReference>
<comment type="subcellular location">
    <subcellularLocation>
        <location evidence="2">Cytoplasm</location>
    </subcellularLocation>
    <subcellularLocation>
        <location evidence="1">Nucleus</location>
    </subcellularLocation>
</comment>
<dbReference type="GO" id="GO:0005737">
    <property type="term" value="C:cytoplasm"/>
    <property type="evidence" value="ECO:0007669"/>
    <property type="project" value="UniProtKB-SubCell"/>
</dbReference>
<dbReference type="Proteomes" id="UP000078561">
    <property type="component" value="Unassembled WGS sequence"/>
</dbReference>
<dbReference type="PANTHER" id="PTHR12596:SF1">
    <property type="entry name" value="EXPORTIN-4"/>
    <property type="match status" value="1"/>
</dbReference>
<sequence length="1149" mass="129389">MNSATQELDVSVVAAQFEEACSDFQIPATRAAAEHILTDFRQIPKVLPICRYILDHASSPMVQFQVASAIGEVAVRDYPLYSLEELVLLKNSLIEYCLHNPKIPKYVRDQLLSAVSLITKRSLFDISDQDKQAIILHIKQLLSFDSESAQILGVSLGNALTDQFSSTKSSTVGLNWEFHHKTKTFFELHMLYPLFQELATKLHSVVSSANATVSPLLQELLVLSEKILNWEFESTITKPRLPGTFGKSSQADDDGGDFDKENGPSSVQATSSNYPQEWLPVLGNNQVIWLYFMAYDLVETDDALSYRCLQCLIKLAGLKKDFFNGDDNAIKLYTTTMMHGIMKMMTKISSKGTSPQELTDQGPQMLGTIQMARRLLENIPTGVLCTIPEYFDFLNQVQQLTLCCLHGTISDVDEGWIGEACDECLQTWMTLANVVQPIDPRDMASTRQGLSDADLHHLTEYLRSVAYQVVETYMEMQLQRAQLVLNDDEEEDEIESGIKDWDTYGDQLTCMAALGRLNPHQCLAHLQHLLTDRTQRFQRCFTDEVAANAELLLLHEQLHWIILMAAFILSDTGEGEQPMIPESLMQLSGSQALDQDQVVQLSNQILELLRFYSNFSPNTVEASNCSPRVAETLIWFMERWSKTFLLVNENDYGFMSPNIAKSFGQPGPSDGQGVHILEFFIEQMKSNFMLWNADPDVLSQLVRWLNVCGTSLNLKSTLVQSNAFPELIKFITANLEQLPESIHNYLIQTIGTICSGVNDPGTRNSYLDLIFVMMEERLGSILHRPDFTQRFQNADVMNQVLNALDMFDGLALSCQFNNTTVIFGFMSRFFQSFHQLMEIYKNVPEVQLSLIQLLADMTGRLDMAVLEKEQKQGLYQFIMEIIRLYGTFNHNKKRVHTQEEEADRPYEDICTILVLLTNIMASDFETHSGGFQPTIGDSGLVPGVADVVLFGVNTIIPMIDLEMLKIPNLCQYYIKLVSHLIEQFPEKLTGLPMPLFDNLIASLEFGIRHAIADINILTLQAVAPLGIWATQQKYNQALSESMNNALSKLLRELLNVLLFMHLDSSVVNAAADGLLALVCADHDTYVALVNQIILQQPSELQPRLINAFGKLDQATPKQLSGPPSKDMAQVFKDSLLVFLMDVRAVLRVK</sequence>
<evidence type="ECO:0000256" key="9">
    <source>
        <dbReference type="SAM" id="MobiDB-lite"/>
    </source>
</evidence>
<evidence type="ECO:0000256" key="7">
    <source>
        <dbReference type="ARBA" id="ARBA00023242"/>
    </source>
</evidence>
<dbReference type="OrthoDB" id="5548448at2759"/>
<evidence type="ECO:0000256" key="5">
    <source>
        <dbReference type="ARBA" id="ARBA00022490"/>
    </source>
</evidence>
<evidence type="ECO:0000256" key="4">
    <source>
        <dbReference type="ARBA" id="ARBA00022448"/>
    </source>
</evidence>
<accession>A0A163M1E3</accession>
<dbReference type="InterPro" id="IPR011989">
    <property type="entry name" value="ARM-like"/>
</dbReference>
<reference evidence="10" key="1">
    <citation type="submission" date="2016-04" db="EMBL/GenBank/DDBJ databases">
        <authorList>
            <person name="Evans L.H."/>
            <person name="Alamgir A."/>
            <person name="Owens N."/>
            <person name="Weber N.D."/>
            <person name="Virtaneva K."/>
            <person name="Barbian K."/>
            <person name="Babar A."/>
            <person name="Rosenke K."/>
        </authorList>
    </citation>
    <scope>NUCLEOTIDE SEQUENCE [LARGE SCALE GENOMIC DNA]</scope>
    <source>
        <strain evidence="10">CBS 101.48</strain>
    </source>
</reference>
<dbReference type="PANTHER" id="PTHR12596">
    <property type="entry name" value="EXPORTIN 4,7-RELATED"/>
    <property type="match status" value="1"/>
</dbReference>
<evidence type="ECO:0000313" key="10">
    <source>
        <dbReference type="EMBL" id="SAM00348.1"/>
    </source>
</evidence>
<organism evidence="10">
    <name type="scientific">Absidia glauca</name>
    <name type="common">Pin mould</name>
    <dbReference type="NCBI Taxonomy" id="4829"/>
    <lineage>
        <taxon>Eukaryota</taxon>
        <taxon>Fungi</taxon>
        <taxon>Fungi incertae sedis</taxon>
        <taxon>Mucoromycota</taxon>
        <taxon>Mucoromycotina</taxon>
        <taxon>Mucoromycetes</taxon>
        <taxon>Mucorales</taxon>
        <taxon>Cunninghamellaceae</taxon>
        <taxon>Absidia</taxon>
    </lineage>
</organism>
<keyword evidence="5" id="KW-0963">Cytoplasm</keyword>
<comment type="similarity">
    <text evidence="3">Belongs to the exportin family.</text>
</comment>
<keyword evidence="4" id="KW-0813">Transport</keyword>
<evidence type="ECO:0000256" key="8">
    <source>
        <dbReference type="ARBA" id="ARBA00040444"/>
    </source>
</evidence>
<dbReference type="InterPro" id="IPR016024">
    <property type="entry name" value="ARM-type_fold"/>
</dbReference>
<proteinExistence type="inferred from homology"/>
<evidence type="ECO:0000256" key="1">
    <source>
        <dbReference type="ARBA" id="ARBA00004123"/>
    </source>
</evidence>
<evidence type="ECO:0000256" key="3">
    <source>
        <dbReference type="ARBA" id="ARBA00009466"/>
    </source>
</evidence>
<feature type="region of interest" description="Disordered" evidence="9">
    <location>
        <begin position="241"/>
        <end position="271"/>
    </location>
</feature>
<dbReference type="AlphaFoldDB" id="A0A163M1E3"/>
<keyword evidence="11" id="KW-1185">Reference proteome</keyword>
<dbReference type="GO" id="GO:0006611">
    <property type="term" value="P:protein export from nucleus"/>
    <property type="evidence" value="ECO:0007669"/>
    <property type="project" value="TreeGrafter"/>
</dbReference>
<dbReference type="Gene3D" id="1.25.10.10">
    <property type="entry name" value="Leucine-rich Repeat Variant"/>
    <property type="match status" value="1"/>
</dbReference>
<dbReference type="OMA" id="SCKSIFH"/>
<evidence type="ECO:0000313" key="11">
    <source>
        <dbReference type="Proteomes" id="UP000078561"/>
    </source>
</evidence>
<keyword evidence="7" id="KW-0539">Nucleus</keyword>
<evidence type="ECO:0000256" key="6">
    <source>
        <dbReference type="ARBA" id="ARBA00022927"/>
    </source>
</evidence>
<keyword evidence="6" id="KW-0653">Protein transport</keyword>
<dbReference type="InterPro" id="IPR044189">
    <property type="entry name" value="XPO4/7-like"/>
</dbReference>